<keyword evidence="1" id="KW-0812">Transmembrane</keyword>
<dbReference type="AlphaFoldDB" id="A0A238C5X2"/>
<evidence type="ECO:0000313" key="3">
    <source>
        <dbReference type="Proteomes" id="UP000242913"/>
    </source>
</evidence>
<reference evidence="2 3" key="1">
    <citation type="submission" date="2015-12" db="EMBL/GenBank/DDBJ databases">
        <title>Draft genome of the nematode, Onchocerca flexuosa.</title>
        <authorList>
            <person name="Mitreva M."/>
        </authorList>
    </citation>
    <scope>NUCLEOTIDE SEQUENCE [LARGE SCALE GENOMIC DNA]</scope>
    <source>
        <strain evidence="2">Red Deer</strain>
    </source>
</reference>
<name>A0A238C5X2_9BILA</name>
<feature type="transmembrane region" description="Helical" evidence="1">
    <location>
        <begin position="12"/>
        <end position="32"/>
    </location>
</feature>
<sequence>MPRCIPFIATSVLIRQQHTIISIILMIINIYWNLFTLTTREWIIVFYAVIIVFIIIFMAALIICIVRSCCYVTFTDEEINRANGRIGNDEFTKNADKSFTPNTARC</sequence>
<feature type="transmembrane region" description="Helical" evidence="1">
    <location>
        <begin position="44"/>
        <end position="66"/>
    </location>
</feature>
<dbReference type="Proteomes" id="UP000242913">
    <property type="component" value="Unassembled WGS sequence"/>
</dbReference>
<protein>
    <submittedName>
        <fullName evidence="2">Uncharacterized protein</fullName>
    </submittedName>
</protein>
<gene>
    <name evidence="2" type="ORF">X798_00491</name>
</gene>
<keyword evidence="3" id="KW-1185">Reference proteome</keyword>
<evidence type="ECO:0000313" key="2">
    <source>
        <dbReference type="EMBL" id="OZC12857.1"/>
    </source>
</evidence>
<accession>A0A238C5X2</accession>
<evidence type="ECO:0000256" key="1">
    <source>
        <dbReference type="SAM" id="Phobius"/>
    </source>
</evidence>
<proteinExistence type="predicted"/>
<organism evidence="2 3">
    <name type="scientific">Onchocerca flexuosa</name>
    <dbReference type="NCBI Taxonomy" id="387005"/>
    <lineage>
        <taxon>Eukaryota</taxon>
        <taxon>Metazoa</taxon>
        <taxon>Ecdysozoa</taxon>
        <taxon>Nematoda</taxon>
        <taxon>Chromadorea</taxon>
        <taxon>Rhabditida</taxon>
        <taxon>Spirurina</taxon>
        <taxon>Spiruromorpha</taxon>
        <taxon>Filarioidea</taxon>
        <taxon>Onchocercidae</taxon>
        <taxon>Onchocerca</taxon>
    </lineage>
</organism>
<dbReference type="EMBL" id="KZ269977">
    <property type="protein sequence ID" value="OZC12857.1"/>
    <property type="molecule type" value="Genomic_DNA"/>
</dbReference>
<keyword evidence="1" id="KW-0472">Membrane</keyword>
<keyword evidence="1" id="KW-1133">Transmembrane helix</keyword>